<dbReference type="GO" id="GO:0090307">
    <property type="term" value="P:mitotic spindle assembly"/>
    <property type="evidence" value="ECO:0007669"/>
    <property type="project" value="TreeGrafter"/>
</dbReference>
<name>A0AAD9KA22_RIDPI</name>
<dbReference type="Gene3D" id="1.25.10.10">
    <property type="entry name" value="Leucine-rich Repeat Variant"/>
    <property type="match status" value="1"/>
</dbReference>
<dbReference type="EMBL" id="JAODUO010001278">
    <property type="protein sequence ID" value="KAK2167361.1"/>
    <property type="molecule type" value="Genomic_DNA"/>
</dbReference>
<proteinExistence type="predicted"/>
<keyword evidence="2" id="KW-1185">Reference proteome</keyword>
<dbReference type="GO" id="GO:0008017">
    <property type="term" value="F:microtubule binding"/>
    <property type="evidence" value="ECO:0007669"/>
    <property type="project" value="TreeGrafter"/>
</dbReference>
<accession>A0AAD9KA22</accession>
<evidence type="ECO:0000313" key="1">
    <source>
        <dbReference type="EMBL" id="KAK2167361.1"/>
    </source>
</evidence>
<dbReference type="PANTHER" id="PTHR21567:SF9">
    <property type="entry name" value="CLIP-ASSOCIATING PROTEIN"/>
    <property type="match status" value="1"/>
</dbReference>
<gene>
    <name evidence="1" type="ORF">NP493_1278g00001</name>
</gene>
<dbReference type="GO" id="GO:0072686">
    <property type="term" value="C:mitotic spindle"/>
    <property type="evidence" value="ECO:0007669"/>
    <property type="project" value="TreeGrafter"/>
</dbReference>
<organism evidence="1 2">
    <name type="scientific">Ridgeia piscesae</name>
    <name type="common">Tubeworm</name>
    <dbReference type="NCBI Taxonomy" id="27915"/>
    <lineage>
        <taxon>Eukaryota</taxon>
        <taxon>Metazoa</taxon>
        <taxon>Spiralia</taxon>
        <taxon>Lophotrochozoa</taxon>
        <taxon>Annelida</taxon>
        <taxon>Polychaeta</taxon>
        <taxon>Sedentaria</taxon>
        <taxon>Canalipalpata</taxon>
        <taxon>Sabellida</taxon>
        <taxon>Siboglinidae</taxon>
        <taxon>Ridgeia</taxon>
    </lineage>
</organism>
<dbReference type="GO" id="GO:0005815">
    <property type="term" value="C:microtubule organizing center"/>
    <property type="evidence" value="ECO:0007669"/>
    <property type="project" value="TreeGrafter"/>
</dbReference>
<dbReference type="SUPFAM" id="SSF48371">
    <property type="entry name" value="ARM repeat"/>
    <property type="match status" value="1"/>
</dbReference>
<dbReference type="InterPro" id="IPR011989">
    <property type="entry name" value="ARM-like"/>
</dbReference>
<reference evidence="1" key="1">
    <citation type="journal article" date="2023" name="Mol. Biol. Evol.">
        <title>Third-Generation Sequencing Reveals the Adaptive Role of the Epigenome in Three Deep-Sea Polychaetes.</title>
        <authorList>
            <person name="Perez M."/>
            <person name="Aroh O."/>
            <person name="Sun Y."/>
            <person name="Lan Y."/>
            <person name="Juniper S.K."/>
            <person name="Young C.R."/>
            <person name="Angers B."/>
            <person name="Qian P.Y."/>
        </authorList>
    </citation>
    <scope>NUCLEOTIDE SEQUENCE</scope>
    <source>
        <strain evidence="1">R07B-5</strain>
    </source>
</reference>
<dbReference type="Proteomes" id="UP001209878">
    <property type="component" value="Unassembled WGS sequence"/>
</dbReference>
<evidence type="ECO:0000313" key="2">
    <source>
        <dbReference type="Proteomes" id="UP001209878"/>
    </source>
</evidence>
<dbReference type="PANTHER" id="PTHR21567">
    <property type="entry name" value="CLASP"/>
    <property type="match status" value="1"/>
</dbReference>
<feature type="non-terminal residue" evidence="1">
    <location>
        <position position="1"/>
    </location>
</feature>
<dbReference type="InterPro" id="IPR016024">
    <property type="entry name" value="ARM-type_fold"/>
</dbReference>
<dbReference type="GO" id="GO:0005876">
    <property type="term" value="C:spindle microtubule"/>
    <property type="evidence" value="ECO:0007669"/>
    <property type="project" value="TreeGrafter"/>
</dbReference>
<dbReference type="AlphaFoldDB" id="A0AAD9KA22"/>
<comment type="caution">
    <text evidence="1">The sequence shown here is derived from an EMBL/GenBank/DDBJ whole genome shotgun (WGS) entry which is preliminary data.</text>
</comment>
<sequence>SDQVRLRLRDGLVKLSQKCISDDTYLPNIFTHLLQSLDDVEDKTRMLTLQAMTELQRQPHCAGAISSLSEYAHDIIEKVLQLHLDGNLRVKTAAEDCAAMLVRSLPPNRVIQVLIPIVERSQNTVQLAAINMMSETVKRLTEDDVTAVMAKVIPGLLKVRLPRRQ</sequence>
<dbReference type="GO" id="GO:0005881">
    <property type="term" value="C:cytoplasmic microtubule"/>
    <property type="evidence" value="ECO:0007669"/>
    <property type="project" value="TreeGrafter"/>
</dbReference>
<protein>
    <submittedName>
        <fullName evidence="1">Uncharacterized protein</fullName>
    </submittedName>
</protein>